<dbReference type="Proteomes" id="UP001601422">
    <property type="component" value="Unassembled WGS sequence"/>
</dbReference>
<feature type="transmembrane region" description="Helical" evidence="2">
    <location>
        <begin position="519"/>
        <end position="540"/>
    </location>
</feature>
<keyword evidence="2" id="KW-0812">Transmembrane</keyword>
<feature type="domain" description="Peptidase C14 caspase" evidence="3">
    <location>
        <begin position="10"/>
        <end position="244"/>
    </location>
</feature>
<keyword evidence="5" id="KW-1185">Reference proteome</keyword>
<protein>
    <submittedName>
        <fullName evidence="4">Caspase domain-containing protein</fullName>
    </submittedName>
</protein>
<evidence type="ECO:0000313" key="5">
    <source>
        <dbReference type="Proteomes" id="UP001601422"/>
    </source>
</evidence>
<feature type="transmembrane region" description="Helical" evidence="2">
    <location>
        <begin position="367"/>
        <end position="388"/>
    </location>
</feature>
<dbReference type="InterPro" id="IPR011600">
    <property type="entry name" value="Pept_C14_caspase"/>
</dbReference>
<organism evidence="4 5">
    <name type="scientific">Streptomyces tibetensis</name>
    <dbReference type="NCBI Taxonomy" id="2382123"/>
    <lineage>
        <taxon>Bacteria</taxon>
        <taxon>Bacillati</taxon>
        <taxon>Actinomycetota</taxon>
        <taxon>Actinomycetes</taxon>
        <taxon>Kitasatosporales</taxon>
        <taxon>Streptomycetaceae</taxon>
        <taxon>Streptomyces</taxon>
    </lineage>
</organism>
<evidence type="ECO:0000313" key="4">
    <source>
        <dbReference type="EMBL" id="MFF0008716.1"/>
    </source>
</evidence>
<dbReference type="Gene3D" id="3.40.50.1460">
    <property type="match status" value="1"/>
</dbReference>
<dbReference type="InterPro" id="IPR029030">
    <property type="entry name" value="Caspase-like_dom_sf"/>
</dbReference>
<dbReference type="RefSeq" id="WP_389834558.1">
    <property type="nucleotide sequence ID" value="NZ_JBIAJP010000015.1"/>
</dbReference>
<keyword evidence="2" id="KW-1133">Transmembrane helix</keyword>
<evidence type="ECO:0000259" key="3">
    <source>
        <dbReference type="Pfam" id="PF00656"/>
    </source>
</evidence>
<dbReference type="Pfam" id="PF00656">
    <property type="entry name" value="Peptidase_C14"/>
    <property type="match status" value="1"/>
</dbReference>
<keyword evidence="2" id="KW-0472">Membrane</keyword>
<dbReference type="SUPFAM" id="SSF52129">
    <property type="entry name" value="Caspase-like"/>
    <property type="match status" value="1"/>
</dbReference>
<comment type="caution">
    <text evidence="4">The sequence shown here is derived from an EMBL/GenBank/DDBJ whole genome shotgun (WGS) entry which is preliminary data.</text>
</comment>
<dbReference type="EMBL" id="JBIAJP010000015">
    <property type="protein sequence ID" value="MFF0008716.1"/>
    <property type="molecule type" value="Genomic_DNA"/>
</dbReference>
<sequence>MPVPDPALSRAVLIGIGKYTHRDLGSLPAAAAGAKRLAAVLRDPTVWGLPAEHVTVLGAEASRERILAAVRDAAHQATDTLLVYFAGHGLRNRTRDRLYLALADADEDHPQVGGLSYLELRDVVRQAGYRVRYRITVLDCCYSGLAGAMSATAAPSRADLADVLDEPRELAAEPDDYGDCVLTSAPPTMPSFALPGADYPEFTGELIGILEDGIRDAGPALSVDDIWLRVRRRLSERGSPEPQQFAQNTVARQVQFHNRFGVRGRRSMRFADRIHATQRKNSTSALSLESLAVNPRGNGNPRGQVVSRVVNPLRSSPKRAGGTRSETRLQNGQNSPPKARVRVDPPRRVQSFTGAPSLWRAAWTFRLVLLLIGLATSMAGITLATGHYRELAQYPHVPLCKSGARSDQECIKVETGQVTAKRLLSDNGAYGLTVKQASGTTEEHVVSFDVNHAARIGSRAEIKFWRGEVVEVSVRGESEEYVSVSGAGWGYSFLAWYGIGFVTWALLKRTRGLGRGVFALASAAWGFAGIFLILGVNFLVLDVLA</sequence>
<accession>A0ABW6N5Z4</accession>
<evidence type="ECO:0000256" key="1">
    <source>
        <dbReference type="SAM" id="MobiDB-lite"/>
    </source>
</evidence>
<gene>
    <name evidence="4" type="ORF">ACFYQT_35500</name>
</gene>
<name>A0ABW6N5Z4_9ACTN</name>
<evidence type="ECO:0000256" key="2">
    <source>
        <dbReference type="SAM" id="Phobius"/>
    </source>
</evidence>
<dbReference type="NCBIfam" id="NF047832">
    <property type="entry name" value="caspase_w_EACC1"/>
    <property type="match status" value="1"/>
</dbReference>
<feature type="transmembrane region" description="Helical" evidence="2">
    <location>
        <begin position="488"/>
        <end position="507"/>
    </location>
</feature>
<reference evidence="4 5" key="1">
    <citation type="submission" date="2024-10" db="EMBL/GenBank/DDBJ databases">
        <title>The Natural Products Discovery Center: Release of the First 8490 Sequenced Strains for Exploring Actinobacteria Biosynthetic Diversity.</title>
        <authorList>
            <person name="Kalkreuter E."/>
            <person name="Kautsar S.A."/>
            <person name="Yang D."/>
            <person name="Bader C.D."/>
            <person name="Teijaro C.N."/>
            <person name="Fluegel L."/>
            <person name="Davis C.M."/>
            <person name="Simpson J.R."/>
            <person name="Lauterbach L."/>
            <person name="Steele A.D."/>
            <person name="Gui C."/>
            <person name="Meng S."/>
            <person name="Li G."/>
            <person name="Viehrig K."/>
            <person name="Ye F."/>
            <person name="Su P."/>
            <person name="Kiefer A.F."/>
            <person name="Nichols A."/>
            <person name="Cepeda A.J."/>
            <person name="Yan W."/>
            <person name="Fan B."/>
            <person name="Jiang Y."/>
            <person name="Adhikari A."/>
            <person name="Zheng C.-J."/>
            <person name="Schuster L."/>
            <person name="Cowan T.M."/>
            <person name="Smanski M.J."/>
            <person name="Chevrette M.G."/>
            <person name="De Carvalho L.P.S."/>
            <person name="Shen B."/>
        </authorList>
    </citation>
    <scope>NUCLEOTIDE SEQUENCE [LARGE SCALE GENOMIC DNA]</scope>
    <source>
        <strain evidence="4 5">NPDC005497</strain>
    </source>
</reference>
<proteinExistence type="predicted"/>
<feature type="region of interest" description="Disordered" evidence="1">
    <location>
        <begin position="292"/>
        <end position="342"/>
    </location>
</feature>